<name>A0A5B7HN58_PORTR</name>
<feature type="transmembrane region" description="Helical" evidence="1">
    <location>
        <begin position="14"/>
        <end position="36"/>
    </location>
</feature>
<keyword evidence="3" id="KW-1185">Reference proteome</keyword>
<organism evidence="2 3">
    <name type="scientific">Portunus trituberculatus</name>
    <name type="common">Swimming crab</name>
    <name type="synonym">Neptunus trituberculatus</name>
    <dbReference type="NCBI Taxonomy" id="210409"/>
    <lineage>
        <taxon>Eukaryota</taxon>
        <taxon>Metazoa</taxon>
        <taxon>Ecdysozoa</taxon>
        <taxon>Arthropoda</taxon>
        <taxon>Crustacea</taxon>
        <taxon>Multicrustacea</taxon>
        <taxon>Malacostraca</taxon>
        <taxon>Eumalacostraca</taxon>
        <taxon>Eucarida</taxon>
        <taxon>Decapoda</taxon>
        <taxon>Pleocyemata</taxon>
        <taxon>Brachyura</taxon>
        <taxon>Eubrachyura</taxon>
        <taxon>Portunoidea</taxon>
        <taxon>Portunidae</taxon>
        <taxon>Portuninae</taxon>
        <taxon>Portunus</taxon>
    </lineage>
</organism>
<reference evidence="2 3" key="1">
    <citation type="submission" date="2019-05" db="EMBL/GenBank/DDBJ databases">
        <title>Another draft genome of Portunus trituberculatus and its Hox gene families provides insights of decapod evolution.</title>
        <authorList>
            <person name="Jeong J.-H."/>
            <person name="Song I."/>
            <person name="Kim S."/>
            <person name="Choi T."/>
            <person name="Kim D."/>
            <person name="Ryu S."/>
            <person name="Kim W."/>
        </authorList>
    </citation>
    <scope>NUCLEOTIDE SEQUENCE [LARGE SCALE GENOMIC DNA]</scope>
    <source>
        <tissue evidence="2">Muscle</tissue>
    </source>
</reference>
<protein>
    <submittedName>
        <fullName evidence="2">Uncharacterized protein</fullName>
    </submittedName>
</protein>
<evidence type="ECO:0000313" key="3">
    <source>
        <dbReference type="Proteomes" id="UP000324222"/>
    </source>
</evidence>
<proteinExistence type="predicted"/>
<sequence>MTCPFTLPFTLHPFPHSLILFFTLLSVLPLTSLLTLLPSSVPRPRHQYHSIIIVLFFLFLAISIEPSPRLSRSRPIGVTNTGR</sequence>
<evidence type="ECO:0000313" key="2">
    <source>
        <dbReference type="EMBL" id="MPC73820.1"/>
    </source>
</evidence>
<keyword evidence="1" id="KW-0812">Transmembrane</keyword>
<keyword evidence="1" id="KW-1133">Transmembrane helix</keyword>
<dbReference type="EMBL" id="VSRR010037617">
    <property type="protein sequence ID" value="MPC73820.1"/>
    <property type="molecule type" value="Genomic_DNA"/>
</dbReference>
<gene>
    <name evidence="2" type="ORF">E2C01_068159</name>
</gene>
<feature type="transmembrane region" description="Helical" evidence="1">
    <location>
        <begin position="48"/>
        <end position="64"/>
    </location>
</feature>
<evidence type="ECO:0000256" key="1">
    <source>
        <dbReference type="SAM" id="Phobius"/>
    </source>
</evidence>
<dbReference type="Proteomes" id="UP000324222">
    <property type="component" value="Unassembled WGS sequence"/>
</dbReference>
<accession>A0A5B7HN58</accession>
<keyword evidence="1" id="KW-0472">Membrane</keyword>
<comment type="caution">
    <text evidence="2">The sequence shown here is derived from an EMBL/GenBank/DDBJ whole genome shotgun (WGS) entry which is preliminary data.</text>
</comment>
<dbReference type="AlphaFoldDB" id="A0A5B7HN58"/>